<comment type="caution">
    <text evidence="2">The sequence shown here is derived from an EMBL/GenBank/DDBJ whole genome shotgun (WGS) entry which is preliminary data.</text>
</comment>
<keyword evidence="3" id="KW-1185">Reference proteome</keyword>
<dbReference type="InterPro" id="IPR037523">
    <property type="entry name" value="VOC_core"/>
</dbReference>
<evidence type="ECO:0000259" key="1">
    <source>
        <dbReference type="PROSITE" id="PS51819"/>
    </source>
</evidence>
<sequence length="129" mass="14610">MGQHLGLVSLVVPDYDQAIAWYCQQLGFELVDDSPQGDDKRWVVVRPQGAQTGLLLAKAKGERQQEAVGNQCGGRVFLFLNTDRFWADYERMKAAGVHFVEAPRDEPYGLVVVFEDAFGNRWDLIQHKD</sequence>
<dbReference type="PATRIC" id="fig|745411.4.peg.2691"/>
<dbReference type="Pfam" id="PF00903">
    <property type="entry name" value="Glyoxalase"/>
    <property type="match status" value="1"/>
</dbReference>
<dbReference type="EMBL" id="AMRI01000020">
    <property type="protein sequence ID" value="EKE70585.1"/>
    <property type="molecule type" value="Genomic_DNA"/>
</dbReference>
<dbReference type="STRING" id="745411.B3C1_13643"/>
<dbReference type="RefSeq" id="WP_008485526.1">
    <property type="nucleotide sequence ID" value="NZ_AMRI01000020.1"/>
</dbReference>
<protein>
    <submittedName>
        <fullName evidence="2">Glyoxalase/bleomycin resistance protein/dioxygenase</fullName>
    </submittedName>
</protein>
<name>K2JZ72_9GAMM</name>
<dbReference type="OrthoDB" id="9794917at2"/>
<proteinExistence type="predicted"/>
<dbReference type="PANTHER" id="PTHR36437">
    <property type="entry name" value="GLYOXALASE/BLEOMYCIN RESISTANCE PROTEIN/DIOXYGENASE"/>
    <property type="match status" value="1"/>
</dbReference>
<organism evidence="2 3">
    <name type="scientific">Gallaecimonas xiamenensis 3-C-1</name>
    <dbReference type="NCBI Taxonomy" id="745411"/>
    <lineage>
        <taxon>Bacteria</taxon>
        <taxon>Pseudomonadati</taxon>
        <taxon>Pseudomonadota</taxon>
        <taxon>Gammaproteobacteria</taxon>
        <taxon>Enterobacterales</taxon>
        <taxon>Gallaecimonadaceae</taxon>
        <taxon>Gallaecimonas</taxon>
    </lineage>
</organism>
<reference evidence="2 3" key="1">
    <citation type="journal article" date="2012" name="J. Bacteriol.">
        <title>Genome Sequence of Gallaecimonas xiamenensis Type Strain 3-C-1.</title>
        <authorList>
            <person name="Lai Q."/>
            <person name="Wang L."/>
            <person name="Wang W."/>
            <person name="Shao Z."/>
        </authorList>
    </citation>
    <scope>NUCLEOTIDE SEQUENCE [LARGE SCALE GENOMIC DNA]</scope>
    <source>
        <strain evidence="2 3">3-C-1</strain>
    </source>
</reference>
<dbReference type="PANTHER" id="PTHR36437:SF2">
    <property type="entry name" value="GLYOXALASE_BLEOMYCIN RESISTANCE PROTEIN_DIOXYGENASE"/>
    <property type="match status" value="1"/>
</dbReference>
<dbReference type="AlphaFoldDB" id="K2JZ72"/>
<keyword evidence="2" id="KW-0560">Oxidoreductase</keyword>
<dbReference type="Gene3D" id="3.10.180.10">
    <property type="entry name" value="2,3-Dihydroxybiphenyl 1,2-Dioxygenase, domain 1"/>
    <property type="match status" value="1"/>
</dbReference>
<evidence type="ECO:0000313" key="2">
    <source>
        <dbReference type="EMBL" id="EKE70585.1"/>
    </source>
</evidence>
<dbReference type="Proteomes" id="UP000006755">
    <property type="component" value="Unassembled WGS sequence"/>
</dbReference>
<accession>K2JZ72</accession>
<dbReference type="PROSITE" id="PS51819">
    <property type="entry name" value="VOC"/>
    <property type="match status" value="1"/>
</dbReference>
<dbReference type="InterPro" id="IPR004360">
    <property type="entry name" value="Glyas_Fos-R_dOase_dom"/>
</dbReference>
<dbReference type="SUPFAM" id="SSF54593">
    <property type="entry name" value="Glyoxalase/Bleomycin resistance protein/Dihydroxybiphenyl dioxygenase"/>
    <property type="match status" value="1"/>
</dbReference>
<evidence type="ECO:0000313" key="3">
    <source>
        <dbReference type="Proteomes" id="UP000006755"/>
    </source>
</evidence>
<keyword evidence="2" id="KW-0223">Dioxygenase</keyword>
<gene>
    <name evidence="2" type="ORF">B3C1_13643</name>
</gene>
<dbReference type="GO" id="GO:0051213">
    <property type="term" value="F:dioxygenase activity"/>
    <property type="evidence" value="ECO:0007669"/>
    <property type="project" value="UniProtKB-KW"/>
</dbReference>
<feature type="domain" description="VOC" evidence="1">
    <location>
        <begin position="4"/>
        <end position="127"/>
    </location>
</feature>
<dbReference type="InterPro" id="IPR029068">
    <property type="entry name" value="Glyas_Bleomycin-R_OHBP_Dase"/>
</dbReference>
<dbReference type="eggNOG" id="COG0346">
    <property type="taxonomic scope" value="Bacteria"/>
</dbReference>